<protein>
    <recommendedName>
        <fullName evidence="4">Actin cortical patch SUR7/pH-response regulator PalI</fullName>
    </recommendedName>
</protein>
<evidence type="ECO:0008006" key="4">
    <source>
        <dbReference type="Google" id="ProtNLM"/>
    </source>
</evidence>
<dbReference type="Pfam" id="PF06687">
    <property type="entry name" value="SUR7"/>
    <property type="match status" value="1"/>
</dbReference>
<evidence type="ECO:0000256" key="1">
    <source>
        <dbReference type="SAM" id="Phobius"/>
    </source>
</evidence>
<proteinExistence type="predicted"/>
<dbReference type="GO" id="GO:0031505">
    <property type="term" value="P:fungal-type cell wall organization"/>
    <property type="evidence" value="ECO:0007669"/>
    <property type="project" value="TreeGrafter"/>
</dbReference>
<feature type="transmembrane region" description="Helical" evidence="1">
    <location>
        <begin position="41"/>
        <end position="61"/>
    </location>
</feature>
<dbReference type="PANTHER" id="PTHR28019:SF7">
    <property type="entry name" value="SUR7 PROTEIN"/>
    <property type="match status" value="1"/>
</dbReference>
<dbReference type="PANTHER" id="PTHR28019">
    <property type="entry name" value="CELL MEMBRANE PROTEIN YLR413W-RELATED"/>
    <property type="match status" value="1"/>
</dbReference>
<name>A0A4U0Y1Z1_9PEZI</name>
<evidence type="ECO:0000313" key="2">
    <source>
        <dbReference type="EMBL" id="TKA82736.1"/>
    </source>
</evidence>
<dbReference type="InterPro" id="IPR009571">
    <property type="entry name" value="SUR7/Rim9-like_fungi"/>
</dbReference>
<feature type="transmembrane region" description="Helical" evidence="1">
    <location>
        <begin position="287"/>
        <end position="315"/>
    </location>
</feature>
<feature type="transmembrane region" description="Helical" evidence="1">
    <location>
        <begin position="336"/>
        <end position="360"/>
    </location>
</feature>
<accession>A0A4U0Y1Z1</accession>
<comment type="caution">
    <text evidence="2">The sequence shown here is derived from an EMBL/GenBank/DDBJ whole genome shotgun (WGS) entry which is preliminary data.</text>
</comment>
<keyword evidence="1" id="KW-0472">Membrane</keyword>
<sequence>MVLPIIQSLLLARKANQAHNGSNPATPKTPISKTNKLRCLAVLPVILTAIALLLSILCGFAGQKPGMMEDHAVFTLNTSGIGENILQKLDSKISSIHLKRSEPVPVFRPTITAAPTTLITMAPRGLASDLNSLTDNAGSEIDSLTADAGSAVNSAGSAVQSKATSIESAVASVATSAVGAAETSIINAVNKAYHGVIADLQLKDFYSVHISTTCEGAYQFKNGTNITVGDSGLPTKGTHSHVDSCSSHSVIDPMQFVRILYWIGIVLTAAALVLGLVGLVHPTRKVALLNVFGTLPAFLFIFLASAVTHGVAVGAEHLVNFIGQDIGISGQRGDKFLQMTWATTILLLLNMAFWGLLFFLGGRGDQSAGSRGFGWKSRTRPDRTSGIALGMISKPLPAHVDRNGNTMI</sequence>
<keyword evidence="1" id="KW-1133">Transmembrane helix</keyword>
<dbReference type="EMBL" id="NAJQ01000026">
    <property type="protein sequence ID" value="TKA82736.1"/>
    <property type="molecule type" value="Genomic_DNA"/>
</dbReference>
<organism evidence="2 3">
    <name type="scientific">Friedmanniomyces simplex</name>
    <dbReference type="NCBI Taxonomy" id="329884"/>
    <lineage>
        <taxon>Eukaryota</taxon>
        <taxon>Fungi</taxon>
        <taxon>Dikarya</taxon>
        <taxon>Ascomycota</taxon>
        <taxon>Pezizomycotina</taxon>
        <taxon>Dothideomycetes</taxon>
        <taxon>Dothideomycetidae</taxon>
        <taxon>Mycosphaerellales</taxon>
        <taxon>Teratosphaeriaceae</taxon>
        <taxon>Friedmanniomyces</taxon>
    </lineage>
</organism>
<dbReference type="GO" id="GO:0005886">
    <property type="term" value="C:plasma membrane"/>
    <property type="evidence" value="ECO:0007669"/>
    <property type="project" value="InterPro"/>
</dbReference>
<dbReference type="GO" id="GO:0051285">
    <property type="term" value="C:cell cortex of cell tip"/>
    <property type="evidence" value="ECO:0007669"/>
    <property type="project" value="TreeGrafter"/>
</dbReference>
<gene>
    <name evidence="2" type="ORF">B0A55_01088</name>
</gene>
<dbReference type="Proteomes" id="UP000309340">
    <property type="component" value="Unassembled WGS sequence"/>
</dbReference>
<feature type="transmembrane region" description="Helical" evidence="1">
    <location>
        <begin position="259"/>
        <end position="281"/>
    </location>
</feature>
<reference evidence="2 3" key="1">
    <citation type="submission" date="2017-03" db="EMBL/GenBank/DDBJ databases">
        <title>Genomes of endolithic fungi from Antarctica.</title>
        <authorList>
            <person name="Coleine C."/>
            <person name="Masonjones S."/>
            <person name="Stajich J.E."/>
        </authorList>
    </citation>
    <scope>NUCLEOTIDE SEQUENCE [LARGE SCALE GENOMIC DNA]</scope>
    <source>
        <strain evidence="2 3">CCFEE 5184</strain>
    </source>
</reference>
<dbReference type="STRING" id="329884.A0A4U0Y1Z1"/>
<keyword evidence="3" id="KW-1185">Reference proteome</keyword>
<dbReference type="OrthoDB" id="4159154at2759"/>
<dbReference type="InterPro" id="IPR052413">
    <property type="entry name" value="SUR7_domain"/>
</dbReference>
<evidence type="ECO:0000313" key="3">
    <source>
        <dbReference type="Proteomes" id="UP000309340"/>
    </source>
</evidence>
<keyword evidence="1" id="KW-0812">Transmembrane</keyword>
<dbReference type="AlphaFoldDB" id="A0A4U0Y1Z1"/>